<evidence type="ECO:0000259" key="9">
    <source>
        <dbReference type="PROSITE" id="PS51186"/>
    </source>
</evidence>
<dbReference type="InterPro" id="IPR000182">
    <property type="entry name" value="GNAT_dom"/>
</dbReference>
<dbReference type="Gene3D" id="3.40.630.30">
    <property type="match status" value="1"/>
</dbReference>
<evidence type="ECO:0000313" key="11">
    <source>
        <dbReference type="Proteomes" id="UP001214043"/>
    </source>
</evidence>
<name>A0AAE9ZG78_9PROT</name>
<dbReference type="Proteomes" id="UP001214043">
    <property type="component" value="Chromosome"/>
</dbReference>
<evidence type="ECO:0000256" key="8">
    <source>
        <dbReference type="RuleBase" id="RU365045"/>
    </source>
</evidence>
<sequence length="181" mass="20063">MPNELASEPSGHALADLGAAKEAQTQFRHPVKSDGQRVWRLVRDCAPLDENSMYCNLLLCSHFAQTCIAAERNEELVGWISAYRPPEDKETIFVWQVAVSSAARGEGLGKKLLSELLACEGAFGAKYLKTTITKDNAASWRLFSSLAKSRLAPMRDEPWFDKNEDFGGQHDTEHLVTIGPL</sequence>
<dbReference type="EC" id="2.3.1.178" evidence="3 8"/>
<comment type="pathway">
    <text evidence="1 8">Amine and polyamine biosynthesis; ectoine biosynthesis; L-ectoine from L-aspartate 4-semialdehyde: step 2/3.</text>
</comment>
<dbReference type="PANTHER" id="PTHR43072">
    <property type="entry name" value="N-ACETYLTRANSFERASE"/>
    <property type="match status" value="1"/>
</dbReference>
<evidence type="ECO:0000256" key="2">
    <source>
        <dbReference type="ARBA" id="ARBA00010712"/>
    </source>
</evidence>
<dbReference type="Pfam" id="PF00583">
    <property type="entry name" value="Acetyltransf_1"/>
    <property type="match status" value="1"/>
</dbReference>
<dbReference type="KEGG" id="hfl:PUV54_09925"/>
<evidence type="ECO:0000256" key="6">
    <source>
        <dbReference type="ARBA" id="ARBA00023315"/>
    </source>
</evidence>
<comment type="catalytic activity">
    <reaction evidence="7 8">
        <text>L-2,4-diaminobutanoate + acetyl-CoA = (2S)-4-acetamido-2-aminobutanoate + CoA + H(+)</text>
        <dbReference type="Rhea" id="RHEA:16901"/>
        <dbReference type="ChEBI" id="CHEBI:15378"/>
        <dbReference type="ChEBI" id="CHEBI:57287"/>
        <dbReference type="ChEBI" id="CHEBI:57288"/>
        <dbReference type="ChEBI" id="CHEBI:58761"/>
        <dbReference type="ChEBI" id="CHEBI:58929"/>
        <dbReference type="EC" id="2.3.1.178"/>
    </reaction>
</comment>
<evidence type="ECO:0000256" key="5">
    <source>
        <dbReference type="ARBA" id="ARBA00022679"/>
    </source>
</evidence>
<protein>
    <recommendedName>
        <fullName evidence="4 8">L-2,4-diaminobutyric acid acetyltransferase</fullName>
        <shortName evidence="8">DABA acetyltransferase</shortName>
        <ecNumber evidence="3 8">2.3.1.178</ecNumber>
    </recommendedName>
</protein>
<gene>
    <name evidence="8 10" type="primary">ectA</name>
    <name evidence="10" type="ORF">PUV54_09925</name>
</gene>
<dbReference type="GO" id="GO:0033816">
    <property type="term" value="F:diaminobutyrate acetyltransferase activity"/>
    <property type="evidence" value="ECO:0007669"/>
    <property type="project" value="UniProtKB-EC"/>
</dbReference>
<reference evidence="10" key="1">
    <citation type="submission" date="2023-02" db="EMBL/GenBank/DDBJ databases">
        <title>Genome sequence of Hyphococcus flavus.</title>
        <authorList>
            <person name="Rong J.-C."/>
            <person name="Zhao Q."/>
            <person name="Yi M."/>
            <person name="Wu J.-Y."/>
        </authorList>
    </citation>
    <scope>NUCLEOTIDE SEQUENCE</scope>
    <source>
        <strain evidence="10">MCCC 1K03223</strain>
    </source>
</reference>
<dbReference type="InterPro" id="IPR016181">
    <property type="entry name" value="Acyl_CoA_acyltransferase"/>
</dbReference>
<evidence type="ECO:0000256" key="3">
    <source>
        <dbReference type="ARBA" id="ARBA00012355"/>
    </source>
</evidence>
<keyword evidence="5 8" id="KW-0808">Transferase</keyword>
<dbReference type="PROSITE" id="PS51186">
    <property type="entry name" value="GNAT"/>
    <property type="match status" value="1"/>
</dbReference>
<keyword evidence="11" id="KW-1185">Reference proteome</keyword>
<dbReference type="AlphaFoldDB" id="A0AAE9ZG78"/>
<evidence type="ECO:0000256" key="7">
    <source>
        <dbReference type="ARBA" id="ARBA00048924"/>
    </source>
</evidence>
<keyword evidence="6 8" id="KW-0012">Acyltransferase</keyword>
<dbReference type="CDD" id="cd04301">
    <property type="entry name" value="NAT_SF"/>
    <property type="match status" value="1"/>
</dbReference>
<comment type="similarity">
    <text evidence="2 8">Belongs to the acetyltransferase family. EctA subfamily.</text>
</comment>
<evidence type="ECO:0000313" key="10">
    <source>
        <dbReference type="EMBL" id="WDI30276.1"/>
    </source>
</evidence>
<dbReference type="SUPFAM" id="SSF55729">
    <property type="entry name" value="Acyl-CoA N-acyltransferases (Nat)"/>
    <property type="match status" value="1"/>
</dbReference>
<dbReference type="RefSeq" id="WP_274492073.1">
    <property type="nucleotide sequence ID" value="NZ_CP118166.1"/>
</dbReference>
<proteinExistence type="inferred from homology"/>
<dbReference type="PANTHER" id="PTHR43072:SF23">
    <property type="entry name" value="UPF0039 PROTEIN C11D3.02C"/>
    <property type="match status" value="1"/>
</dbReference>
<evidence type="ECO:0000256" key="4">
    <source>
        <dbReference type="ARBA" id="ARBA00017935"/>
    </source>
</evidence>
<feature type="domain" description="N-acetyltransferase" evidence="9">
    <location>
        <begin position="25"/>
        <end position="181"/>
    </location>
</feature>
<comment type="function">
    <text evidence="8">Catalyzes the acetylation of L-2,4-diaminobutyrate (DABA) to gamma-N-acetyl-alpha,gamma-diaminobutyric acid (ADABA) with acetyl coenzyme A.</text>
</comment>
<organism evidence="10 11">
    <name type="scientific">Hyphococcus flavus</name>
    <dbReference type="NCBI Taxonomy" id="1866326"/>
    <lineage>
        <taxon>Bacteria</taxon>
        <taxon>Pseudomonadati</taxon>
        <taxon>Pseudomonadota</taxon>
        <taxon>Alphaproteobacteria</taxon>
        <taxon>Parvularculales</taxon>
        <taxon>Parvularculaceae</taxon>
        <taxon>Hyphococcus</taxon>
    </lineage>
</organism>
<dbReference type="InterPro" id="IPR012772">
    <property type="entry name" value="Ectoine_EctA"/>
</dbReference>
<dbReference type="NCBIfam" id="TIGR02406">
    <property type="entry name" value="ectoine_EctA"/>
    <property type="match status" value="1"/>
</dbReference>
<dbReference type="GO" id="GO:0019491">
    <property type="term" value="P:ectoine biosynthetic process"/>
    <property type="evidence" value="ECO:0007669"/>
    <property type="project" value="InterPro"/>
</dbReference>
<dbReference type="EMBL" id="CP118166">
    <property type="protein sequence ID" value="WDI30276.1"/>
    <property type="molecule type" value="Genomic_DNA"/>
</dbReference>
<accession>A0AAE9ZG78</accession>
<evidence type="ECO:0000256" key="1">
    <source>
        <dbReference type="ARBA" id="ARBA00004978"/>
    </source>
</evidence>